<sequence>MPTLAAVDVSVTDDRISLVFSHRAIAQAYVKHLESEDRQRNPSLPSYRRAPRFNPATKEVTLALPSFITWFITCRLPDDEDSITFTFDDADEQYASRWAESMLLFERVSAPAYDENLKQLHVRRLWNASALQKRLEEMRRPSSNSGSPMGRRGPTPGPQGPRQGGAGRTNVNMNVNAHANAQRVDSGGLPNGRAGWWS</sequence>
<comment type="caution">
    <text evidence="2">The sequence shown here is derived from an EMBL/GenBank/DDBJ whole genome shotgun (WGS) entry which is preliminary data.</text>
</comment>
<proteinExistence type="predicted"/>
<evidence type="ECO:0000313" key="2">
    <source>
        <dbReference type="EMBL" id="KAK0631357.1"/>
    </source>
</evidence>
<gene>
    <name evidence="2" type="ORF">B0T14DRAFT_501563</name>
</gene>
<name>A0AA40CAP4_9PEZI</name>
<protein>
    <submittedName>
        <fullName evidence="2">Uncharacterized protein</fullName>
    </submittedName>
</protein>
<feature type="region of interest" description="Disordered" evidence="1">
    <location>
        <begin position="135"/>
        <end position="198"/>
    </location>
</feature>
<dbReference type="EMBL" id="JAULSU010000001">
    <property type="protein sequence ID" value="KAK0631357.1"/>
    <property type="molecule type" value="Genomic_DNA"/>
</dbReference>
<feature type="compositionally biased region" description="Low complexity" evidence="1">
    <location>
        <begin position="168"/>
        <end position="181"/>
    </location>
</feature>
<reference evidence="2" key="1">
    <citation type="submission" date="2023-06" db="EMBL/GenBank/DDBJ databases">
        <title>Genome-scale phylogeny and comparative genomics of the fungal order Sordariales.</title>
        <authorList>
            <consortium name="Lawrence Berkeley National Laboratory"/>
            <person name="Hensen N."/>
            <person name="Bonometti L."/>
            <person name="Westerberg I."/>
            <person name="Brannstrom I.O."/>
            <person name="Guillou S."/>
            <person name="Cros-Aarteil S."/>
            <person name="Calhoun S."/>
            <person name="Haridas S."/>
            <person name="Kuo A."/>
            <person name="Mondo S."/>
            <person name="Pangilinan J."/>
            <person name="Riley R."/>
            <person name="Labutti K."/>
            <person name="Andreopoulos B."/>
            <person name="Lipzen A."/>
            <person name="Chen C."/>
            <person name="Yanf M."/>
            <person name="Daum C."/>
            <person name="Ng V."/>
            <person name="Clum A."/>
            <person name="Steindorff A."/>
            <person name="Ohm R."/>
            <person name="Martin F."/>
            <person name="Silar P."/>
            <person name="Natvig D."/>
            <person name="Lalanne C."/>
            <person name="Gautier V."/>
            <person name="Ament-Velasquez S.L."/>
            <person name="Kruys A."/>
            <person name="Hutchinson M.I."/>
            <person name="Powell A.J."/>
            <person name="Barry K."/>
            <person name="Miller A.N."/>
            <person name="Grigoriev I.V."/>
            <person name="Debuchy R."/>
            <person name="Gladieux P."/>
            <person name="Thoren M.H."/>
            <person name="Johannesson H."/>
        </authorList>
    </citation>
    <scope>NUCLEOTIDE SEQUENCE</scope>
    <source>
        <strain evidence="2">CBS 606.72</strain>
    </source>
</reference>
<organism evidence="2 3">
    <name type="scientific">Immersiella caudata</name>
    <dbReference type="NCBI Taxonomy" id="314043"/>
    <lineage>
        <taxon>Eukaryota</taxon>
        <taxon>Fungi</taxon>
        <taxon>Dikarya</taxon>
        <taxon>Ascomycota</taxon>
        <taxon>Pezizomycotina</taxon>
        <taxon>Sordariomycetes</taxon>
        <taxon>Sordariomycetidae</taxon>
        <taxon>Sordariales</taxon>
        <taxon>Lasiosphaeriaceae</taxon>
        <taxon>Immersiella</taxon>
    </lineage>
</organism>
<accession>A0AA40CAP4</accession>
<evidence type="ECO:0000256" key="1">
    <source>
        <dbReference type="SAM" id="MobiDB-lite"/>
    </source>
</evidence>
<keyword evidence="3" id="KW-1185">Reference proteome</keyword>
<dbReference type="AlphaFoldDB" id="A0AA40CAP4"/>
<dbReference type="Proteomes" id="UP001175000">
    <property type="component" value="Unassembled WGS sequence"/>
</dbReference>
<evidence type="ECO:0000313" key="3">
    <source>
        <dbReference type="Proteomes" id="UP001175000"/>
    </source>
</evidence>